<dbReference type="Pfam" id="PF13460">
    <property type="entry name" value="NAD_binding_10"/>
    <property type="match status" value="1"/>
</dbReference>
<dbReference type="InterPro" id="IPR036291">
    <property type="entry name" value="NAD(P)-bd_dom_sf"/>
</dbReference>
<comment type="caution">
    <text evidence="2">The sequence shown here is derived from an EMBL/GenBank/DDBJ whole genome shotgun (WGS) entry which is preliminary data.</text>
</comment>
<reference evidence="3" key="1">
    <citation type="journal article" date="2019" name="Int. J. Syst. Evol. Microbiol.">
        <title>The Global Catalogue of Microorganisms (GCM) 10K type strain sequencing project: providing services to taxonomists for standard genome sequencing and annotation.</title>
        <authorList>
            <consortium name="The Broad Institute Genomics Platform"/>
            <consortium name="The Broad Institute Genome Sequencing Center for Infectious Disease"/>
            <person name="Wu L."/>
            <person name="Ma J."/>
        </authorList>
    </citation>
    <scope>NUCLEOTIDE SEQUENCE [LARGE SCALE GENOMIC DNA]</scope>
    <source>
        <strain evidence="3">KCTC 52490</strain>
    </source>
</reference>
<dbReference type="Proteomes" id="UP001597512">
    <property type="component" value="Unassembled WGS sequence"/>
</dbReference>
<gene>
    <name evidence="2" type="ORF">ACFS25_15100</name>
</gene>
<proteinExistence type="predicted"/>
<evidence type="ECO:0000313" key="2">
    <source>
        <dbReference type="EMBL" id="MFD2935118.1"/>
    </source>
</evidence>
<dbReference type="EMBL" id="JBHUOM010000012">
    <property type="protein sequence ID" value="MFD2935118.1"/>
    <property type="molecule type" value="Genomic_DNA"/>
</dbReference>
<evidence type="ECO:0000313" key="3">
    <source>
        <dbReference type="Proteomes" id="UP001597512"/>
    </source>
</evidence>
<protein>
    <submittedName>
        <fullName evidence="2">SDR family oxidoreductase</fullName>
    </submittedName>
</protein>
<dbReference type="PANTHER" id="PTHR48079:SF6">
    <property type="entry name" value="NAD(P)-BINDING DOMAIN-CONTAINING PROTEIN-RELATED"/>
    <property type="match status" value="1"/>
</dbReference>
<organism evidence="2 3">
    <name type="scientific">Spirosoma flavum</name>
    <dbReference type="NCBI Taxonomy" id="2048557"/>
    <lineage>
        <taxon>Bacteria</taxon>
        <taxon>Pseudomonadati</taxon>
        <taxon>Bacteroidota</taxon>
        <taxon>Cytophagia</taxon>
        <taxon>Cytophagales</taxon>
        <taxon>Cytophagaceae</taxon>
        <taxon>Spirosoma</taxon>
    </lineage>
</organism>
<accession>A0ABW6AKU6</accession>
<name>A0ABW6AKU6_9BACT</name>
<feature type="domain" description="NAD(P)-binding" evidence="1">
    <location>
        <begin position="8"/>
        <end position="154"/>
    </location>
</feature>
<keyword evidence="3" id="KW-1185">Reference proteome</keyword>
<dbReference type="RefSeq" id="WP_381502431.1">
    <property type="nucleotide sequence ID" value="NZ_JBHUOM010000012.1"/>
</dbReference>
<sequence>MKTILVIGASGFIGGHLTRQLLAEGYVVRCLARKPAKMNPLAQAGAQLVPGDITDPASLQAALAGVDAVYISIQTLVPQHSRTQGQDFMAIELNGLQNIVDACQFNQVHRLIYVTFLGTHPQAASAWARERWQAEQLLLNSSLAVTVIRPGMIVGVGGQGFDMLASNGGRRLAIVIGRGQQRFRCIAIDDLIYYLVGVLADSRTYGQAYDVGSNDVLTMNQLIDVAADVLGRPHPAKLHIPTVLLSVAAPLIEWISKASKGGIQGALDGMKSDMIGQPEPIRAILPRVLLTNRQAVERALHPN</sequence>
<dbReference type="InterPro" id="IPR051783">
    <property type="entry name" value="NAD(P)-dependent_oxidoreduct"/>
</dbReference>
<dbReference type="PANTHER" id="PTHR48079">
    <property type="entry name" value="PROTEIN YEEZ"/>
    <property type="match status" value="1"/>
</dbReference>
<dbReference type="InterPro" id="IPR016040">
    <property type="entry name" value="NAD(P)-bd_dom"/>
</dbReference>
<dbReference type="SUPFAM" id="SSF51735">
    <property type="entry name" value="NAD(P)-binding Rossmann-fold domains"/>
    <property type="match status" value="1"/>
</dbReference>
<evidence type="ECO:0000259" key="1">
    <source>
        <dbReference type="Pfam" id="PF13460"/>
    </source>
</evidence>
<dbReference type="Gene3D" id="3.40.50.720">
    <property type="entry name" value="NAD(P)-binding Rossmann-like Domain"/>
    <property type="match status" value="1"/>
</dbReference>